<evidence type="ECO:0000313" key="2">
    <source>
        <dbReference type="Proteomes" id="UP000182427"/>
    </source>
</evidence>
<protein>
    <submittedName>
        <fullName evidence="1">Uncharacterized protein</fullName>
    </submittedName>
</protein>
<accession>A0A1G7FDQ6</accession>
<name>A0A1G7FDQ6_9BACT</name>
<organism evidence="1 2">
    <name type="scientific">Terriglobus roseus</name>
    <dbReference type="NCBI Taxonomy" id="392734"/>
    <lineage>
        <taxon>Bacteria</taxon>
        <taxon>Pseudomonadati</taxon>
        <taxon>Acidobacteriota</taxon>
        <taxon>Terriglobia</taxon>
        <taxon>Terriglobales</taxon>
        <taxon>Acidobacteriaceae</taxon>
        <taxon>Terriglobus</taxon>
    </lineage>
</organism>
<evidence type="ECO:0000313" key="1">
    <source>
        <dbReference type="EMBL" id="SDE74068.1"/>
    </source>
</evidence>
<dbReference type="EMBL" id="LT629690">
    <property type="protein sequence ID" value="SDE74068.1"/>
    <property type="molecule type" value="Genomic_DNA"/>
</dbReference>
<proteinExistence type="predicted"/>
<dbReference type="Proteomes" id="UP000182427">
    <property type="component" value="Chromosome I"/>
</dbReference>
<reference evidence="1 2" key="1">
    <citation type="submission" date="2016-10" db="EMBL/GenBank/DDBJ databases">
        <authorList>
            <person name="de Groot N.N."/>
        </authorList>
    </citation>
    <scope>NUCLEOTIDE SEQUENCE [LARGE SCALE GENOMIC DNA]</scope>
    <source>
        <strain evidence="1 2">GAS232</strain>
    </source>
</reference>
<gene>
    <name evidence="1" type="ORF">SAMN05444167_0303</name>
</gene>
<dbReference type="AlphaFoldDB" id="A0A1G7FDQ6"/>
<keyword evidence="2" id="KW-1185">Reference proteome</keyword>
<sequence>MIGSVAQIDQIVSSVQIVDMQESFCVTRPHLVKLCDAFVRRALSASDLSVVAFALLASDAFEWHDEIVSEVLSDWSAPEVNYVLNADTINMHRDWLLGYAEPSERTPSNTHLKVGNLLAVRTKTVSNN</sequence>